<feature type="active site" description="Proton acceptor" evidence="15">
    <location>
        <position position="126"/>
    </location>
</feature>
<feature type="binding site" evidence="15">
    <location>
        <begin position="20"/>
        <end position="24"/>
    </location>
    <ligand>
        <name>ADP</name>
        <dbReference type="ChEBI" id="CHEBI:456216"/>
        <note>allosteric activator; ligand shared between dimeric partners</note>
    </ligand>
</feature>
<keyword evidence="6 15" id="KW-0021">Allosteric enzyme</keyword>
<dbReference type="STRING" id="679936.Sulac_3347"/>
<evidence type="ECO:0000256" key="5">
    <source>
        <dbReference type="ARBA" id="ARBA00022490"/>
    </source>
</evidence>
<feature type="binding site" description="in other chain" evidence="15">
    <location>
        <begin position="184"/>
        <end position="186"/>
    </location>
    <ligand>
        <name>ADP</name>
        <dbReference type="ChEBI" id="CHEBI:456216"/>
        <note>allosteric activator; ligand shared between dimeric partners</note>
    </ligand>
</feature>
<dbReference type="GO" id="GO:0070095">
    <property type="term" value="F:fructose-6-phosphate binding"/>
    <property type="evidence" value="ECO:0007669"/>
    <property type="project" value="TreeGrafter"/>
</dbReference>
<dbReference type="Pfam" id="PF00365">
    <property type="entry name" value="PFK"/>
    <property type="match status" value="1"/>
</dbReference>
<evidence type="ECO:0000256" key="11">
    <source>
        <dbReference type="ARBA" id="ARBA00022840"/>
    </source>
</evidence>
<evidence type="ECO:0000256" key="14">
    <source>
        <dbReference type="ARBA" id="ARBA00048070"/>
    </source>
</evidence>
<feature type="binding site" evidence="15">
    <location>
        <position position="161"/>
    </location>
    <ligand>
        <name>substrate</name>
        <note>ligand shared between dimeric partners</note>
    </ligand>
</feature>
<dbReference type="SUPFAM" id="SSF53784">
    <property type="entry name" value="Phosphofructokinase"/>
    <property type="match status" value="1"/>
</dbReference>
<evidence type="ECO:0000256" key="4">
    <source>
        <dbReference type="ARBA" id="ARBA00004679"/>
    </source>
</evidence>
<dbReference type="NCBIfam" id="NF002872">
    <property type="entry name" value="PRK03202.1"/>
    <property type="match status" value="1"/>
</dbReference>
<dbReference type="HAMAP" id="MF_00339">
    <property type="entry name" value="Phosphofructokinase_I_B1"/>
    <property type="match status" value="1"/>
</dbReference>
<evidence type="ECO:0000256" key="12">
    <source>
        <dbReference type="ARBA" id="ARBA00022842"/>
    </source>
</evidence>
<dbReference type="FunFam" id="3.40.50.460:FF:000002">
    <property type="entry name" value="ATP-dependent 6-phosphofructokinase"/>
    <property type="match status" value="1"/>
</dbReference>
<dbReference type="PANTHER" id="PTHR13697:SF4">
    <property type="entry name" value="ATP-DEPENDENT 6-PHOSPHOFRUCTOKINASE"/>
    <property type="match status" value="1"/>
</dbReference>
<keyword evidence="18" id="KW-1185">Reference proteome</keyword>
<reference evidence="17 18" key="2">
    <citation type="journal article" date="2012" name="Stand. Genomic Sci.">
        <title>Complete genome sequence of the moderately thermophilic mineral-sulfide-oxidizing firmicute Sulfobacillus acidophilus type strain (NAL(T)).</title>
        <authorList>
            <person name="Anderson I."/>
            <person name="Chertkov O."/>
            <person name="Chen A."/>
            <person name="Saunders E."/>
            <person name="Lapidus A."/>
            <person name="Nolan M."/>
            <person name="Lucas S."/>
            <person name="Hammon N."/>
            <person name="Deshpande S."/>
            <person name="Cheng J.F."/>
            <person name="Han C."/>
            <person name="Tapia R."/>
            <person name="Goodwin L.A."/>
            <person name="Pitluck S."/>
            <person name="Liolios K."/>
            <person name="Pagani I."/>
            <person name="Ivanova N."/>
            <person name="Mikhailova N."/>
            <person name="Pati A."/>
            <person name="Palaniappan K."/>
            <person name="Land M."/>
            <person name="Pan C."/>
            <person name="Rohde M."/>
            <person name="Pukall R."/>
            <person name="Goker M."/>
            <person name="Detter J.C."/>
            <person name="Woyke T."/>
            <person name="Bristow J."/>
            <person name="Eisen J.A."/>
            <person name="Markowitz V."/>
            <person name="Hugenholtz P."/>
            <person name="Kyrpides N.C."/>
            <person name="Klenk H.P."/>
            <person name="Mavromatis K."/>
        </authorList>
    </citation>
    <scope>NUCLEOTIDE SEQUENCE [LARGE SCALE GENOMIC DNA]</scope>
    <source>
        <strain evidence="18">ATCC 700253 / DSM 10332 / NAL</strain>
    </source>
</reference>
<comment type="activity regulation">
    <text evidence="15">Allosterically activated by ADP and other diphosphonucleosides, and allosterically inhibited by phosphoenolpyruvate.</text>
</comment>
<accession>G8TTN4</accession>
<gene>
    <name evidence="15" type="primary">pfkA</name>
    <name evidence="17" type="ordered locus">Sulac_3347</name>
</gene>
<keyword evidence="8 15" id="KW-0479">Metal-binding</keyword>
<feature type="binding site" evidence="15">
    <location>
        <begin position="101"/>
        <end position="104"/>
    </location>
    <ligand>
        <name>ATP</name>
        <dbReference type="ChEBI" id="CHEBI:30616"/>
    </ligand>
</feature>
<evidence type="ECO:0000256" key="6">
    <source>
        <dbReference type="ARBA" id="ARBA00022533"/>
    </source>
</evidence>
<proteinExistence type="inferred from homology"/>
<keyword evidence="13 15" id="KW-0324">Glycolysis</keyword>
<dbReference type="GO" id="GO:0042802">
    <property type="term" value="F:identical protein binding"/>
    <property type="evidence" value="ECO:0007669"/>
    <property type="project" value="TreeGrafter"/>
</dbReference>
<evidence type="ECO:0000256" key="10">
    <source>
        <dbReference type="ARBA" id="ARBA00022777"/>
    </source>
</evidence>
<dbReference type="InterPro" id="IPR012003">
    <property type="entry name" value="ATP_PFK_prok-type"/>
</dbReference>
<evidence type="ECO:0000256" key="9">
    <source>
        <dbReference type="ARBA" id="ARBA00022741"/>
    </source>
</evidence>
<dbReference type="GO" id="GO:0061621">
    <property type="term" value="P:canonical glycolysis"/>
    <property type="evidence" value="ECO:0007669"/>
    <property type="project" value="TreeGrafter"/>
</dbReference>
<feature type="binding site" description="in other chain" evidence="15">
    <location>
        <begin position="248"/>
        <end position="251"/>
    </location>
    <ligand>
        <name>substrate</name>
        <note>ligand shared between dimeric partners</note>
    </ligand>
</feature>
<dbReference type="Gene3D" id="3.40.50.450">
    <property type="match status" value="1"/>
</dbReference>
<dbReference type="PROSITE" id="PS00433">
    <property type="entry name" value="PHOSPHOFRUCTOKINASE"/>
    <property type="match status" value="1"/>
</dbReference>
<dbReference type="GO" id="GO:0003872">
    <property type="term" value="F:6-phosphofructokinase activity"/>
    <property type="evidence" value="ECO:0007669"/>
    <property type="project" value="UniProtKB-UniRule"/>
</dbReference>
<keyword evidence="7 15" id="KW-0808">Transferase</keyword>
<feature type="domain" description="Phosphofructokinase" evidence="16">
    <location>
        <begin position="3"/>
        <end position="274"/>
    </location>
</feature>
<dbReference type="AlphaFoldDB" id="G8TTN4"/>
<dbReference type="InterPro" id="IPR015912">
    <property type="entry name" value="Phosphofructokinase_CS"/>
</dbReference>
<dbReference type="PANTHER" id="PTHR13697">
    <property type="entry name" value="PHOSPHOFRUCTOKINASE"/>
    <property type="match status" value="1"/>
</dbReference>
<dbReference type="GO" id="GO:0005524">
    <property type="term" value="F:ATP binding"/>
    <property type="evidence" value="ECO:0007669"/>
    <property type="project" value="UniProtKB-KW"/>
</dbReference>
<dbReference type="GO" id="GO:0005945">
    <property type="term" value="C:6-phosphofructokinase complex"/>
    <property type="evidence" value="ECO:0007669"/>
    <property type="project" value="TreeGrafter"/>
</dbReference>
<comment type="function">
    <text evidence="2 15">Catalyzes the phosphorylation of D-fructose 6-phosphate to fructose 1,6-bisphosphate by ATP, the first committing step of glycolysis.</text>
</comment>
<dbReference type="EC" id="2.7.1.11" evidence="15"/>
<dbReference type="GO" id="GO:0046872">
    <property type="term" value="F:metal ion binding"/>
    <property type="evidence" value="ECO:0007669"/>
    <property type="project" value="UniProtKB-KW"/>
</dbReference>
<evidence type="ECO:0000256" key="7">
    <source>
        <dbReference type="ARBA" id="ARBA00022679"/>
    </source>
</evidence>
<dbReference type="GO" id="GO:0030388">
    <property type="term" value="P:fructose 1,6-bisphosphate metabolic process"/>
    <property type="evidence" value="ECO:0007669"/>
    <property type="project" value="TreeGrafter"/>
</dbReference>
<dbReference type="InterPro" id="IPR035966">
    <property type="entry name" value="PKF_sf"/>
</dbReference>
<protein>
    <recommendedName>
        <fullName evidence="15">ATP-dependent 6-phosphofructokinase</fullName>
        <shortName evidence="15">ATP-PFK</shortName>
        <shortName evidence="15">Phosphofructokinase</shortName>
        <ecNumber evidence="15">2.7.1.11</ecNumber>
    </recommendedName>
    <alternativeName>
        <fullName evidence="15">Phosphohexokinase</fullName>
    </alternativeName>
</protein>
<evidence type="ECO:0000256" key="1">
    <source>
        <dbReference type="ARBA" id="ARBA00001946"/>
    </source>
</evidence>
<keyword evidence="11 15" id="KW-0067">ATP-binding</keyword>
<comment type="similarity">
    <text evidence="15">Belongs to the phosphofructokinase type A (PFKA) family. ATP-dependent PFK group I subfamily. Prokaryotic clade 'B1' sub-subfamily.</text>
</comment>
<comment type="pathway">
    <text evidence="4 15">Carbohydrate degradation; glycolysis; D-glyceraldehyde 3-phosphate and glycerone phosphate from D-glucose: step 3/4.</text>
</comment>
<feature type="binding site" description="in other chain" evidence="15">
    <location>
        <begin position="212"/>
        <end position="214"/>
    </location>
    <ligand>
        <name>ADP</name>
        <dbReference type="ChEBI" id="CHEBI:456216"/>
        <note>allosteric activator; ligand shared between dimeric partners</note>
    </ligand>
</feature>
<dbReference type="Proteomes" id="UP000005439">
    <property type="component" value="Chromosome"/>
</dbReference>
<feature type="binding site" evidence="15">
    <location>
        <begin position="71"/>
        <end position="72"/>
    </location>
    <ligand>
        <name>ATP</name>
        <dbReference type="ChEBI" id="CHEBI:30616"/>
    </ligand>
</feature>
<feature type="binding site" description="in other chain" evidence="15">
    <location>
        <position position="221"/>
    </location>
    <ligand>
        <name>substrate</name>
        <note>ligand shared between dimeric partners</note>
    </ligand>
</feature>
<feature type="binding site" evidence="15">
    <location>
        <position position="102"/>
    </location>
    <ligand>
        <name>Mg(2+)</name>
        <dbReference type="ChEBI" id="CHEBI:18420"/>
        <note>catalytic</note>
    </ligand>
</feature>
<dbReference type="KEGG" id="sap:Sulac_3347"/>
<dbReference type="InterPro" id="IPR022953">
    <property type="entry name" value="ATP_PFK"/>
</dbReference>
<evidence type="ECO:0000256" key="13">
    <source>
        <dbReference type="ARBA" id="ARBA00023152"/>
    </source>
</evidence>
<sequence>MRYGVLTSGGDAPGMNAAIRSVVRSGLAKGHEVFGVERGYEGLVKGWGHMLDRSSVADILMAGGTMLHTARFPGFRDEAVRRQAMEQIGAWHLDGLIVIGGNGSLAGAGALSAAGIPVVGIPASIDNDIAGTDWSLGFDTAVNNVVQSVDKIRDTASAHERVFVVEVMGNRTGILAAVAGLAAGAEAVIIPERPVDLNELADRLTETQRRGKKHSFIIVAEGADHADRVARGIQERTQFDVRWVVLGHTQRGGPASATDRILGALYGNKAVDALDAGQYGVMIGQVQGNLTLTPLATVLAESPRVPMDWVDLAELLAR</sequence>
<comment type="cofactor">
    <cofactor evidence="1 15">
        <name>Mg(2+)</name>
        <dbReference type="ChEBI" id="CHEBI:18420"/>
    </cofactor>
</comment>
<dbReference type="PATRIC" id="fig|679936.5.peg.3465"/>
<dbReference type="GO" id="GO:0048029">
    <property type="term" value="F:monosaccharide binding"/>
    <property type="evidence" value="ECO:0007669"/>
    <property type="project" value="TreeGrafter"/>
</dbReference>
<organism evidence="17 18">
    <name type="scientific">Sulfobacillus acidophilus (strain ATCC 700253 / DSM 10332 / NAL)</name>
    <dbReference type="NCBI Taxonomy" id="679936"/>
    <lineage>
        <taxon>Bacteria</taxon>
        <taxon>Bacillati</taxon>
        <taxon>Bacillota</taxon>
        <taxon>Clostridia</taxon>
        <taxon>Eubacteriales</taxon>
        <taxon>Clostridiales Family XVII. Incertae Sedis</taxon>
        <taxon>Sulfobacillus</taxon>
    </lineage>
</organism>
<dbReference type="InterPro" id="IPR012828">
    <property type="entry name" value="PFKA_ATP_prok"/>
</dbReference>
<comment type="caution">
    <text evidence="15">Lacks conserved residue(s) required for the propagation of feature annotation.</text>
</comment>
<evidence type="ECO:0000313" key="17">
    <source>
        <dbReference type="EMBL" id="AEW06793.1"/>
    </source>
</evidence>
<dbReference type="EMBL" id="CP003179">
    <property type="protein sequence ID" value="AEW06793.1"/>
    <property type="molecule type" value="Genomic_DNA"/>
</dbReference>
<dbReference type="PIRSF" id="PIRSF000532">
    <property type="entry name" value="ATP_PFK_prok"/>
    <property type="match status" value="1"/>
</dbReference>
<evidence type="ECO:0000259" key="16">
    <source>
        <dbReference type="Pfam" id="PF00365"/>
    </source>
</evidence>
<name>G8TTN4_SULAD</name>
<evidence type="ECO:0000256" key="3">
    <source>
        <dbReference type="ARBA" id="ARBA00004496"/>
    </source>
</evidence>
<feature type="binding site" evidence="15">
    <location>
        <position position="242"/>
    </location>
    <ligand>
        <name>substrate</name>
        <note>ligand shared between dimeric partners</note>
    </ligand>
</feature>
<evidence type="ECO:0000256" key="8">
    <source>
        <dbReference type="ARBA" id="ARBA00022723"/>
    </source>
</evidence>
<feature type="binding site" evidence="15">
    <location>
        <position position="10"/>
    </location>
    <ligand>
        <name>ATP</name>
        <dbReference type="ChEBI" id="CHEBI:30616"/>
    </ligand>
</feature>
<keyword evidence="10 15" id="KW-0418">Kinase</keyword>
<dbReference type="UniPathway" id="UPA00109">
    <property type="reaction ID" value="UER00182"/>
</dbReference>
<feature type="binding site" description="in other chain" evidence="15">
    <location>
        <begin position="168"/>
        <end position="170"/>
    </location>
    <ligand>
        <name>substrate</name>
        <note>ligand shared between dimeric partners</note>
    </ligand>
</feature>
<dbReference type="HOGENOM" id="CLU_020655_0_1_9"/>
<feature type="binding site" description="in other chain" evidence="15">
    <location>
        <position position="153"/>
    </location>
    <ligand>
        <name>ADP</name>
        <dbReference type="ChEBI" id="CHEBI:456216"/>
        <note>allosteric activator; ligand shared between dimeric partners</note>
    </ligand>
</feature>
<dbReference type="GO" id="GO:0016208">
    <property type="term" value="F:AMP binding"/>
    <property type="evidence" value="ECO:0007669"/>
    <property type="project" value="TreeGrafter"/>
</dbReference>
<evidence type="ECO:0000313" key="18">
    <source>
        <dbReference type="Proteomes" id="UP000005439"/>
    </source>
</evidence>
<evidence type="ECO:0000256" key="2">
    <source>
        <dbReference type="ARBA" id="ARBA00002659"/>
    </source>
</evidence>
<feature type="binding site" description="in other chain" evidence="15">
    <location>
        <position position="210"/>
    </location>
    <ligand>
        <name>ADP</name>
        <dbReference type="ChEBI" id="CHEBI:456216"/>
        <note>allosteric activator; ligand shared between dimeric partners</note>
    </ligand>
</feature>
<dbReference type="PRINTS" id="PR00476">
    <property type="entry name" value="PHFRCTKINASE"/>
</dbReference>
<evidence type="ECO:0000256" key="15">
    <source>
        <dbReference type="HAMAP-Rule" id="MF_00339"/>
    </source>
</evidence>
<dbReference type="Gene3D" id="3.40.50.460">
    <property type="entry name" value="Phosphofructokinase domain"/>
    <property type="match status" value="1"/>
</dbReference>
<comment type="catalytic activity">
    <reaction evidence="14 15">
        <text>beta-D-fructose 6-phosphate + ATP = beta-D-fructose 1,6-bisphosphate + ADP + H(+)</text>
        <dbReference type="Rhea" id="RHEA:16109"/>
        <dbReference type="ChEBI" id="CHEBI:15378"/>
        <dbReference type="ChEBI" id="CHEBI:30616"/>
        <dbReference type="ChEBI" id="CHEBI:32966"/>
        <dbReference type="ChEBI" id="CHEBI:57634"/>
        <dbReference type="ChEBI" id="CHEBI:456216"/>
        <dbReference type="EC" id="2.7.1.11"/>
    </reaction>
</comment>
<feature type="binding site" description="in other chain" evidence="15">
    <location>
        <begin position="124"/>
        <end position="126"/>
    </location>
    <ligand>
        <name>substrate</name>
        <note>ligand shared between dimeric partners</note>
    </ligand>
</feature>
<keyword evidence="9 15" id="KW-0547">Nucleotide-binding</keyword>
<reference evidence="18" key="1">
    <citation type="submission" date="2011-12" db="EMBL/GenBank/DDBJ databases">
        <title>The complete genome of chromosome of Sulfobacillus acidophilus DSM 10332.</title>
        <authorList>
            <person name="Lucas S."/>
            <person name="Han J."/>
            <person name="Lapidus A."/>
            <person name="Bruce D."/>
            <person name="Goodwin L."/>
            <person name="Pitluck S."/>
            <person name="Peters L."/>
            <person name="Kyrpides N."/>
            <person name="Mavromatis K."/>
            <person name="Ivanova N."/>
            <person name="Mikhailova N."/>
            <person name="Chertkov O."/>
            <person name="Saunders E."/>
            <person name="Detter J.C."/>
            <person name="Tapia R."/>
            <person name="Han C."/>
            <person name="Land M."/>
            <person name="Hauser L."/>
            <person name="Markowitz V."/>
            <person name="Cheng J.-F."/>
            <person name="Hugenholtz P."/>
            <person name="Woyke T."/>
            <person name="Wu D."/>
            <person name="Pukall R."/>
            <person name="Gehrich-Schroeter G."/>
            <person name="Schneider S."/>
            <person name="Klenk H.-P."/>
            <person name="Eisen J.A."/>
        </authorList>
    </citation>
    <scope>NUCLEOTIDE SEQUENCE [LARGE SCALE GENOMIC DNA]</scope>
    <source>
        <strain evidence="18">ATCC 700253 / DSM 10332 / NAL</strain>
    </source>
</reference>
<dbReference type="InterPro" id="IPR000023">
    <property type="entry name" value="Phosphofructokinase_dom"/>
</dbReference>
<keyword evidence="12 15" id="KW-0460">Magnesium</keyword>
<keyword evidence="5 15" id="KW-0963">Cytoplasm</keyword>
<comment type="subcellular location">
    <subcellularLocation>
        <location evidence="3 15">Cytoplasm</location>
    </subcellularLocation>
</comment>
<comment type="subunit">
    <text evidence="15">Homotetramer.</text>
</comment>
<dbReference type="GO" id="GO:0006002">
    <property type="term" value="P:fructose 6-phosphate metabolic process"/>
    <property type="evidence" value="ECO:0007669"/>
    <property type="project" value="InterPro"/>
</dbReference>